<dbReference type="AlphaFoldDB" id="A0AA36UFZ7"/>
<comment type="caution">
    <text evidence="1">The sequence shown here is derived from an EMBL/GenBank/DDBJ whole genome shotgun (WGS) entry which is preliminary data.</text>
</comment>
<dbReference type="Proteomes" id="UP000004982">
    <property type="component" value="Unassembled WGS sequence"/>
</dbReference>
<gene>
    <name evidence="1" type="ORF">HMPREF9418_2867</name>
</gene>
<organism evidence="1 2">
    <name type="scientific">Neisseria macacae ATCC 33926</name>
    <dbReference type="NCBI Taxonomy" id="997348"/>
    <lineage>
        <taxon>Bacteria</taxon>
        <taxon>Pseudomonadati</taxon>
        <taxon>Pseudomonadota</taxon>
        <taxon>Betaproteobacteria</taxon>
        <taxon>Neisseriales</taxon>
        <taxon>Neisseriaceae</taxon>
        <taxon>Neisseria</taxon>
    </lineage>
</organism>
<evidence type="ECO:0000313" key="2">
    <source>
        <dbReference type="Proteomes" id="UP000004982"/>
    </source>
</evidence>
<reference evidence="1 2" key="1">
    <citation type="submission" date="2011-05" db="EMBL/GenBank/DDBJ databases">
        <authorList>
            <person name="Muzny D."/>
            <person name="Qin X."/>
            <person name="Deng J."/>
            <person name="Jiang H."/>
            <person name="Liu Y."/>
            <person name="Qu J."/>
            <person name="Song X.-Z."/>
            <person name="Zhang L."/>
            <person name="Thornton R."/>
            <person name="Coyle M."/>
            <person name="Francisco L."/>
            <person name="Jackson L."/>
            <person name="Javaid M."/>
            <person name="Korchina V."/>
            <person name="Kovar C."/>
            <person name="Mata R."/>
            <person name="Mathew T."/>
            <person name="Ngo R."/>
            <person name="Nguyen L."/>
            <person name="Nguyen N."/>
            <person name="Okwuonu G."/>
            <person name="Ongeri F."/>
            <person name="Pham C."/>
            <person name="Simmons D."/>
            <person name="Wilczek-Boney K."/>
            <person name="Hale W."/>
            <person name="Jakkamsetti A."/>
            <person name="Pham P."/>
            <person name="Ruth R."/>
            <person name="San Lucas F."/>
            <person name="Warren J."/>
            <person name="Zhang J."/>
            <person name="Zhao Z."/>
            <person name="Zhou C."/>
            <person name="Zhu D."/>
            <person name="Lee S."/>
            <person name="Bess C."/>
            <person name="Blankenburg K."/>
            <person name="Forbes L."/>
            <person name="Fu Q."/>
            <person name="Gubbala S."/>
            <person name="Hirani K."/>
            <person name="Jayaseelan J.C."/>
            <person name="Lara F."/>
            <person name="Munidasa M."/>
            <person name="Palculict T."/>
            <person name="Patil S."/>
            <person name="Pu L.-L."/>
            <person name="Saada N."/>
            <person name="Tang L."/>
            <person name="Weissenberger G."/>
            <person name="Zhu Y."/>
            <person name="Hemphill L."/>
            <person name="Shang Y."/>
            <person name="Youmans B."/>
            <person name="Ayvaz T."/>
            <person name="Ross M."/>
            <person name="Santibanez J."/>
            <person name="Aqrawi P."/>
            <person name="Gross S."/>
            <person name="Joshi V."/>
            <person name="Fowler G."/>
            <person name="Nazareth L."/>
            <person name="Reid J."/>
            <person name="Worley K."/>
            <person name="Petrosino J."/>
            <person name="Highlander S."/>
            <person name="Gibbs R."/>
        </authorList>
    </citation>
    <scope>NUCLEOTIDE SEQUENCE [LARGE SCALE GENOMIC DNA]</scope>
    <source>
        <strain evidence="1 2">ATCC 33926</strain>
    </source>
</reference>
<dbReference type="EMBL" id="AFQE01000142">
    <property type="protein sequence ID" value="EGQ74280.1"/>
    <property type="molecule type" value="Genomic_DNA"/>
</dbReference>
<protein>
    <submittedName>
        <fullName evidence="1">Uncharacterized protein</fullName>
    </submittedName>
</protein>
<accession>A0AA36UFZ7</accession>
<sequence length="67" mass="7456">MHVAGIQQVKNIAQHCLPILVKIDDLIGACLFFLRGSSSVSLSNKEGSSWFLNCDMIDCDSRRMDKV</sequence>
<proteinExistence type="predicted"/>
<name>A0AA36UFZ7_9NEIS</name>
<evidence type="ECO:0000313" key="1">
    <source>
        <dbReference type="EMBL" id="EGQ74280.1"/>
    </source>
</evidence>